<evidence type="ECO:0000256" key="16">
    <source>
        <dbReference type="PIRSR" id="PIRSR604361-3"/>
    </source>
</evidence>
<evidence type="ECO:0000256" key="2">
    <source>
        <dbReference type="ARBA" id="ARBA00004496"/>
    </source>
</evidence>
<dbReference type="GO" id="GO:0046872">
    <property type="term" value="F:metal ion binding"/>
    <property type="evidence" value="ECO:0007669"/>
    <property type="project" value="UniProtKB-UniRule"/>
</dbReference>
<keyword evidence="16 17" id="KW-0862">Zinc</keyword>
<keyword evidence="9 18" id="KW-0547">Nucleotide-binding</keyword>
<evidence type="ECO:0000256" key="8">
    <source>
        <dbReference type="ARBA" id="ARBA00022723"/>
    </source>
</evidence>
<comment type="subcellular location">
    <subcellularLocation>
        <location evidence="2">Cytoplasm</location>
    </subcellularLocation>
    <subcellularLocation>
        <location evidence="1">Nucleus</location>
    </subcellularLocation>
</comment>
<dbReference type="NCBIfam" id="TIGR00234">
    <property type="entry name" value="tyrS"/>
    <property type="match status" value="1"/>
</dbReference>
<gene>
    <name evidence="21" type="ORF">MBRA1_000656</name>
</gene>
<evidence type="ECO:0000256" key="3">
    <source>
        <dbReference type="ARBA" id="ARBA00005008"/>
    </source>
</evidence>
<keyword evidence="8 16" id="KW-0479">Metal-binding</keyword>
<dbReference type="SUPFAM" id="SSF52374">
    <property type="entry name" value="Nucleotidylyl transferase"/>
    <property type="match status" value="1"/>
</dbReference>
<keyword evidence="13 17" id="KW-0456">Lyase</keyword>
<organism evidence="21 22">
    <name type="scientific">Malassezia brasiliensis</name>
    <dbReference type="NCBI Taxonomy" id="1821822"/>
    <lineage>
        <taxon>Eukaryota</taxon>
        <taxon>Fungi</taxon>
        <taxon>Dikarya</taxon>
        <taxon>Basidiomycota</taxon>
        <taxon>Ustilaginomycotina</taxon>
        <taxon>Malasseziomycetes</taxon>
        <taxon>Malasseziales</taxon>
        <taxon>Malasseziaceae</taxon>
        <taxon>Malassezia</taxon>
    </lineage>
</organism>
<dbReference type="PANTHER" id="PTHR46264:SF4">
    <property type="entry name" value="TYROSINE--TRNA LIGASE, CYTOPLASMIC"/>
    <property type="match status" value="1"/>
</dbReference>
<reference evidence="21" key="1">
    <citation type="submission" date="2023-03" db="EMBL/GenBank/DDBJ databases">
        <title>Mating type loci evolution in Malassezia.</title>
        <authorList>
            <person name="Coelho M.A."/>
        </authorList>
    </citation>
    <scope>NUCLEOTIDE SEQUENCE</scope>
    <source>
        <strain evidence="21">CBS 14135</strain>
    </source>
</reference>
<dbReference type="InterPro" id="IPR018146">
    <property type="entry name" value="Glyoxalase_1_CS"/>
</dbReference>
<evidence type="ECO:0000256" key="5">
    <source>
        <dbReference type="ARBA" id="ARBA00010363"/>
    </source>
</evidence>
<feature type="region of interest" description="Disordered" evidence="19">
    <location>
        <begin position="417"/>
        <end position="440"/>
    </location>
</feature>
<dbReference type="PRINTS" id="PR01040">
    <property type="entry name" value="TRNASYNTHTYR"/>
</dbReference>
<dbReference type="GO" id="GO:0006437">
    <property type="term" value="P:tyrosyl-tRNA aminoacylation"/>
    <property type="evidence" value="ECO:0007669"/>
    <property type="project" value="InterPro"/>
</dbReference>
<dbReference type="InterPro" id="IPR014729">
    <property type="entry name" value="Rossmann-like_a/b/a_fold"/>
</dbReference>
<evidence type="ECO:0000256" key="19">
    <source>
        <dbReference type="SAM" id="MobiDB-lite"/>
    </source>
</evidence>
<dbReference type="CDD" id="cd07233">
    <property type="entry name" value="GlxI_Zn"/>
    <property type="match status" value="1"/>
</dbReference>
<dbReference type="AlphaFoldDB" id="A0AAF0DU48"/>
<comment type="function">
    <text evidence="17">Catalyzes the conversion of hemimercaptal, formed from methylglyoxal and glutathione, to S-lactoylglutathione.</text>
</comment>
<dbReference type="EC" id="4.4.1.5" evidence="17"/>
<comment type="pathway">
    <text evidence="3 17">Secondary metabolite metabolism; methylglyoxal degradation; (R)-lactate from methylglyoxal: step 1/2.</text>
</comment>
<evidence type="ECO:0000256" key="10">
    <source>
        <dbReference type="ARBA" id="ARBA00022840"/>
    </source>
</evidence>
<dbReference type="GO" id="GO:0004462">
    <property type="term" value="F:lactoylglutathione lyase activity"/>
    <property type="evidence" value="ECO:0007669"/>
    <property type="project" value="UniProtKB-UniRule"/>
</dbReference>
<comment type="cofactor">
    <cofactor evidence="16">
        <name>Zn(2+)</name>
        <dbReference type="ChEBI" id="CHEBI:29105"/>
    </cofactor>
    <text evidence="16">Binds 1 zinc ion per subunit. In the homodimer, two zinc ions are bound between subunits.</text>
</comment>
<dbReference type="PROSITE" id="PS51819">
    <property type="entry name" value="VOC"/>
    <property type="match status" value="1"/>
</dbReference>
<keyword evidence="22" id="KW-1185">Reference proteome</keyword>
<dbReference type="Pfam" id="PF00903">
    <property type="entry name" value="Glyoxalase"/>
    <property type="match status" value="1"/>
</dbReference>
<name>A0AAF0DU48_9BASI</name>
<dbReference type="InterPro" id="IPR002307">
    <property type="entry name" value="Tyr-tRNA-ligase"/>
</dbReference>
<protein>
    <recommendedName>
        <fullName evidence="17 18">Multifunctional fusion protein</fullName>
    </recommendedName>
    <domain>
        <recommendedName>
            <fullName evidence="17">Lactoylglutathione lyase</fullName>
            <ecNumber evidence="17">4.4.1.5</ecNumber>
        </recommendedName>
        <alternativeName>
            <fullName evidence="17">Glyoxalase I</fullName>
        </alternativeName>
    </domain>
    <domain>
        <recommendedName>
            <fullName evidence="18">Tyrosine--tRNA ligase</fullName>
            <ecNumber evidence="18">6.1.1.1</ecNumber>
        </recommendedName>
        <alternativeName>
            <fullName evidence="18">Tyrosyl-tRNA synthetase</fullName>
        </alternativeName>
    </domain>
</protein>
<keyword evidence="14" id="KW-0539">Nucleus</keyword>
<dbReference type="FunFam" id="3.40.50.620:FF:000040">
    <property type="entry name" value="Tyrosine--tRNA ligase"/>
    <property type="match status" value="1"/>
</dbReference>
<dbReference type="PANTHER" id="PTHR46264">
    <property type="entry name" value="TYROSINE-TRNA LIGASE"/>
    <property type="match status" value="1"/>
</dbReference>
<dbReference type="InterPro" id="IPR029068">
    <property type="entry name" value="Glyas_Bleomycin-R_OHBP_Dase"/>
</dbReference>
<dbReference type="InterPro" id="IPR037523">
    <property type="entry name" value="VOC_core"/>
</dbReference>
<dbReference type="PROSITE" id="PS00935">
    <property type="entry name" value="GLYOXALASE_I_2"/>
    <property type="match status" value="1"/>
</dbReference>
<keyword evidence="7 18" id="KW-0436">Ligase</keyword>
<accession>A0AAF0DU48</accession>
<proteinExistence type="inferred from homology"/>
<keyword evidence="11 18" id="KW-0648">Protein biosynthesis</keyword>
<dbReference type="GO" id="GO:0005634">
    <property type="term" value="C:nucleus"/>
    <property type="evidence" value="ECO:0007669"/>
    <property type="project" value="UniProtKB-SubCell"/>
</dbReference>
<evidence type="ECO:0000313" key="21">
    <source>
        <dbReference type="EMBL" id="WFC94029.1"/>
    </source>
</evidence>
<dbReference type="SUPFAM" id="SSF54593">
    <property type="entry name" value="Glyoxalase/Bleomycin resistance protein/Dihydroxybiphenyl dioxygenase"/>
    <property type="match status" value="1"/>
</dbReference>
<evidence type="ECO:0000256" key="18">
    <source>
        <dbReference type="RuleBase" id="RU361234"/>
    </source>
</evidence>
<feature type="binding site" evidence="16">
    <location>
        <position position="526"/>
    </location>
    <ligand>
        <name>Zn(2+)</name>
        <dbReference type="ChEBI" id="CHEBI:29105"/>
        <note>ligand shared between dimeric partners</note>
    </ligand>
</feature>
<evidence type="ECO:0000259" key="20">
    <source>
        <dbReference type="PROSITE" id="PS51819"/>
    </source>
</evidence>
<evidence type="ECO:0000256" key="4">
    <source>
        <dbReference type="ARBA" id="ARBA00005594"/>
    </source>
</evidence>
<dbReference type="Gene3D" id="3.40.50.620">
    <property type="entry name" value="HUPs"/>
    <property type="match status" value="1"/>
</dbReference>
<feature type="domain" description="VOC" evidence="20">
    <location>
        <begin position="469"/>
        <end position="592"/>
    </location>
</feature>
<evidence type="ECO:0000256" key="14">
    <source>
        <dbReference type="ARBA" id="ARBA00023242"/>
    </source>
</evidence>
<dbReference type="Pfam" id="PF00579">
    <property type="entry name" value="tRNA-synt_1b"/>
    <property type="match status" value="1"/>
</dbReference>
<dbReference type="Gene3D" id="3.10.180.10">
    <property type="entry name" value="2,3-Dihydroxybiphenyl 1,2-Dioxygenase, domain 1"/>
    <property type="match status" value="1"/>
</dbReference>
<evidence type="ECO:0000256" key="11">
    <source>
        <dbReference type="ARBA" id="ARBA00022917"/>
    </source>
</evidence>
<evidence type="ECO:0000256" key="6">
    <source>
        <dbReference type="ARBA" id="ARBA00022490"/>
    </source>
</evidence>
<dbReference type="InterPro" id="IPR002305">
    <property type="entry name" value="aa-tRNA-synth_Ic"/>
</dbReference>
<evidence type="ECO:0000256" key="9">
    <source>
        <dbReference type="ARBA" id="ARBA00022741"/>
    </source>
</evidence>
<evidence type="ECO:0000256" key="13">
    <source>
        <dbReference type="ARBA" id="ARBA00023239"/>
    </source>
</evidence>
<dbReference type="EC" id="6.1.1.1" evidence="18"/>
<comment type="catalytic activity">
    <reaction evidence="15 18">
        <text>tRNA(Tyr) + L-tyrosine + ATP = L-tyrosyl-tRNA(Tyr) + AMP + diphosphate + H(+)</text>
        <dbReference type="Rhea" id="RHEA:10220"/>
        <dbReference type="Rhea" id="RHEA-COMP:9706"/>
        <dbReference type="Rhea" id="RHEA-COMP:9707"/>
        <dbReference type="ChEBI" id="CHEBI:15378"/>
        <dbReference type="ChEBI" id="CHEBI:30616"/>
        <dbReference type="ChEBI" id="CHEBI:33019"/>
        <dbReference type="ChEBI" id="CHEBI:58315"/>
        <dbReference type="ChEBI" id="CHEBI:78442"/>
        <dbReference type="ChEBI" id="CHEBI:78536"/>
        <dbReference type="ChEBI" id="CHEBI:456215"/>
        <dbReference type="EC" id="6.1.1.1"/>
    </reaction>
</comment>
<keyword evidence="12 18" id="KW-0030">Aminoacyl-tRNA synthetase</keyword>
<evidence type="ECO:0000256" key="7">
    <source>
        <dbReference type="ARBA" id="ARBA00022598"/>
    </source>
</evidence>
<dbReference type="GO" id="GO:0004831">
    <property type="term" value="F:tyrosine-tRNA ligase activity"/>
    <property type="evidence" value="ECO:0007669"/>
    <property type="project" value="UniProtKB-EC"/>
</dbReference>
<dbReference type="InterPro" id="IPR050489">
    <property type="entry name" value="Tyr-tRNA_synthase"/>
</dbReference>
<dbReference type="InterPro" id="IPR004360">
    <property type="entry name" value="Glyas_Fos-R_dOase_dom"/>
</dbReference>
<comment type="catalytic activity">
    <reaction evidence="17">
        <text>(R)-S-lactoylglutathione = methylglyoxal + glutathione</text>
        <dbReference type="Rhea" id="RHEA:19069"/>
        <dbReference type="ChEBI" id="CHEBI:17158"/>
        <dbReference type="ChEBI" id="CHEBI:57474"/>
        <dbReference type="ChEBI" id="CHEBI:57925"/>
        <dbReference type="EC" id="4.4.1.5"/>
    </reaction>
</comment>
<comment type="similarity">
    <text evidence="5 17">Belongs to the glyoxalase I family.</text>
</comment>
<dbReference type="Proteomes" id="UP001216638">
    <property type="component" value="Chromosome 1"/>
</dbReference>
<keyword evidence="6" id="KW-0963">Cytoplasm</keyword>
<dbReference type="NCBIfam" id="NF006330">
    <property type="entry name" value="PRK08560.1"/>
    <property type="match status" value="1"/>
</dbReference>
<evidence type="ECO:0000256" key="1">
    <source>
        <dbReference type="ARBA" id="ARBA00004123"/>
    </source>
</evidence>
<keyword evidence="10 18" id="KW-0067">ATP-binding</keyword>
<dbReference type="Gene3D" id="1.10.240.10">
    <property type="entry name" value="Tyrosyl-Transfer RNA Synthetase"/>
    <property type="match status" value="1"/>
</dbReference>
<dbReference type="PROSITE" id="PS00934">
    <property type="entry name" value="GLYOXALASE_I_1"/>
    <property type="match status" value="1"/>
</dbReference>
<sequence length="592" mass="66257">MSSEELTAESRYHLITRDLDEVLGGEAILKILQENERPVKCYWGSAPTGRPHVGYLVPLTKLADFLRAGVNVKVLLADVHAFLDNMKAPIELVKHRADYYQHILVAVMKAIGVPTERLNFVLGSSYQLSEKYNFDAYRIAAMVTERDAKKAGAEVVKQVESPLLSGLLYPGLQALDEQYLDVDFQFGGVDQRKIFTFAEQYLPKLGYMKRAHLMNAMVPGMNGAKMSSSDVDSKIDFLDSPADIKRKIKAAYCMPGEIENNGVIAFVGTVLMPIVRLRNDAKRMGVVLDSHWVRPLVPSDAPADTLFSIVRPEKYGGPVHYSNYASLVEDFKAQKVHPQDLKTSVTQAVISLLEPVHEMYASNEEFRKVKALAYPEDEPKETKKKEKKVNPRMAPFILKSEGGLAETEEEAAANAAAAGVPYKPSRKSKKQAASAAPVEKMKNMSLTTEQGSGNPVTNSAVEPETGRFRLNHTMIRVKDPQKSLDFYQNVLGMTLIDTMKNDGFTLYFLGYEHQKGKRGEREALLELTHNHGTENDPDFHYHNGNAKPQGYGHIGISVDNVEEACARFERLGVRFQKRLTDDYWVEILPINF</sequence>
<dbReference type="GO" id="GO:0005737">
    <property type="term" value="C:cytoplasm"/>
    <property type="evidence" value="ECO:0007669"/>
    <property type="project" value="UniProtKB-SubCell"/>
</dbReference>
<dbReference type="EMBL" id="CP119951">
    <property type="protein sequence ID" value="WFC94029.1"/>
    <property type="molecule type" value="Genomic_DNA"/>
</dbReference>
<evidence type="ECO:0000313" key="22">
    <source>
        <dbReference type="Proteomes" id="UP001216638"/>
    </source>
</evidence>
<feature type="binding site" evidence="16">
    <location>
        <position position="553"/>
    </location>
    <ligand>
        <name>Zn(2+)</name>
        <dbReference type="ChEBI" id="CHEBI:29105"/>
        <note>ligand shared between dimeric partners</note>
    </ligand>
</feature>
<dbReference type="NCBIfam" id="TIGR00068">
    <property type="entry name" value="glyox_I"/>
    <property type="match status" value="1"/>
</dbReference>
<evidence type="ECO:0000256" key="15">
    <source>
        <dbReference type="ARBA" id="ARBA00048248"/>
    </source>
</evidence>
<comment type="similarity">
    <text evidence="4 18">Belongs to the class-I aminoacyl-tRNA synthetase family.</text>
</comment>
<evidence type="ECO:0000256" key="12">
    <source>
        <dbReference type="ARBA" id="ARBA00023146"/>
    </source>
</evidence>
<dbReference type="FunFam" id="1.10.240.10:FF:000004">
    <property type="entry name" value="Tyrosine--tRNA ligase"/>
    <property type="match status" value="1"/>
</dbReference>
<dbReference type="GO" id="GO:0005524">
    <property type="term" value="F:ATP binding"/>
    <property type="evidence" value="ECO:0007669"/>
    <property type="project" value="UniProtKB-KW"/>
</dbReference>
<dbReference type="InterPro" id="IPR004361">
    <property type="entry name" value="Glyoxalase_1"/>
</dbReference>
<evidence type="ECO:0000256" key="17">
    <source>
        <dbReference type="RuleBase" id="RU361179"/>
    </source>
</evidence>